<keyword evidence="2" id="KW-1185">Reference proteome</keyword>
<dbReference type="Proteomes" id="UP001419268">
    <property type="component" value="Unassembled WGS sequence"/>
</dbReference>
<proteinExistence type="predicted"/>
<reference evidence="1 2" key="1">
    <citation type="submission" date="2024-01" db="EMBL/GenBank/DDBJ databases">
        <title>Genome assemblies of Stephania.</title>
        <authorList>
            <person name="Yang L."/>
        </authorList>
    </citation>
    <scope>NUCLEOTIDE SEQUENCE [LARGE SCALE GENOMIC DNA]</scope>
    <source>
        <strain evidence="1">JXDWG</strain>
        <tissue evidence="1">Leaf</tissue>
    </source>
</reference>
<protein>
    <submittedName>
        <fullName evidence="1">Uncharacterized protein</fullName>
    </submittedName>
</protein>
<accession>A0AAP0Q8T9</accession>
<organism evidence="1 2">
    <name type="scientific">Stephania cephalantha</name>
    <dbReference type="NCBI Taxonomy" id="152367"/>
    <lineage>
        <taxon>Eukaryota</taxon>
        <taxon>Viridiplantae</taxon>
        <taxon>Streptophyta</taxon>
        <taxon>Embryophyta</taxon>
        <taxon>Tracheophyta</taxon>
        <taxon>Spermatophyta</taxon>
        <taxon>Magnoliopsida</taxon>
        <taxon>Ranunculales</taxon>
        <taxon>Menispermaceae</taxon>
        <taxon>Menispermoideae</taxon>
        <taxon>Cissampelideae</taxon>
        <taxon>Stephania</taxon>
    </lineage>
</organism>
<sequence>MSITTPDKIQASPLNRIISKFLSKLLMEAHLSTYYYSLSLSLYYFNTQRGENEITVHFKDEVSLVFYFICRIVLEYPSFTFNEECI</sequence>
<comment type="caution">
    <text evidence="1">The sequence shown here is derived from an EMBL/GenBank/DDBJ whole genome shotgun (WGS) entry which is preliminary data.</text>
</comment>
<gene>
    <name evidence="1" type="ORF">Scep_002482</name>
</gene>
<evidence type="ECO:0000313" key="1">
    <source>
        <dbReference type="EMBL" id="KAK9167291.1"/>
    </source>
</evidence>
<evidence type="ECO:0000313" key="2">
    <source>
        <dbReference type="Proteomes" id="UP001419268"/>
    </source>
</evidence>
<dbReference type="AlphaFoldDB" id="A0AAP0Q8T9"/>
<dbReference type="EMBL" id="JBBNAG010000001">
    <property type="protein sequence ID" value="KAK9167291.1"/>
    <property type="molecule type" value="Genomic_DNA"/>
</dbReference>
<name>A0AAP0Q8T9_9MAGN</name>